<keyword evidence="1" id="KW-0378">Hydrolase</keyword>
<evidence type="ECO:0000313" key="2">
    <source>
        <dbReference type="EMBL" id="MFD1315635.1"/>
    </source>
</evidence>
<keyword evidence="3" id="KW-1185">Reference proteome</keyword>
<dbReference type="Proteomes" id="UP001597201">
    <property type="component" value="Unassembled WGS sequence"/>
</dbReference>
<dbReference type="RefSeq" id="WP_377177995.1">
    <property type="nucleotide sequence ID" value="NZ_JBHTMY010000003.1"/>
</dbReference>
<dbReference type="InterPro" id="IPR007466">
    <property type="entry name" value="Peptidyl-Arg-deiminase_porph"/>
</dbReference>
<sequence>MSSKIKSPLFYVFLFVGISIFSCKSLEQKETISSVRFPGEFEKQESIWLIWPTEDHIKGMSNEEVSAQIILALHKSQKVNIAVADEEVEKNAKTYLANKSIQSENISFKIIPSIQMWIRDMGPNFVISQKGEKEIVDFNFNSWGYAEVKDPDNQVEEKFDEMVAKKTNLKLISSELISEGGNRESNGEGVLMTTESVELGRNPGWTKKQIEAEFQRTLGINKVIWLKEGVKEDDHTFKGPIVTKSGEKAYTVVTTNGHIDEFARFVNDHTILLAEVDSEELDDPIALENHRRLEENYKILKEATDQDGKPFEIIRIPMPKTILGIMKPGDPVYDYIATLDYQDGSSFPTGEPIKVIMAASYLNFLIANEVVLMQKYYSYEEDLSLKETDEKAKKILESLFPMKKVIAIDASAINFGGGGIHCITMQEPAAN</sequence>
<evidence type="ECO:0000313" key="3">
    <source>
        <dbReference type="Proteomes" id="UP001597201"/>
    </source>
</evidence>
<comment type="caution">
    <text evidence="2">The sequence shown here is derived from an EMBL/GenBank/DDBJ whole genome shotgun (WGS) entry which is preliminary data.</text>
</comment>
<dbReference type="PROSITE" id="PS51257">
    <property type="entry name" value="PROKAR_LIPOPROTEIN"/>
    <property type="match status" value="1"/>
</dbReference>
<name>A0ABW3Y2J8_9FLAO</name>
<protein>
    <submittedName>
        <fullName evidence="2">Agmatine/peptidylarginine deiminase</fullName>
    </submittedName>
</protein>
<gene>
    <name evidence="2" type="ORF">ACFQ39_08420</name>
</gene>
<dbReference type="EMBL" id="JBHTMY010000003">
    <property type="protein sequence ID" value="MFD1315635.1"/>
    <property type="molecule type" value="Genomic_DNA"/>
</dbReference>
<dbReference type="PANTHER" id="PTHR31377:SF0">
    <property type="entry name" value="AGMATINE DEIMINASE-RELATED"/>
    <property type="match status" value="1"/>
</dbReference>
<reference evidence="3" key="1">
    <citation type="journal article" date="2019" name="Int. J. Syst. Evol. Microbiol.">
        <title>The Global Catalogue of Microorganisms (GCM) 10K type strain sequencing project: providing services to taxonomists for standard genome sequencing and annotation.</title>
        <authorList>
            <consortium name="The Broad Institute Genomics Platform"/>
            <consortium name="The Broad Institute Genome Sequencing Center for Infectious Disease"/>
            <person name="Wu L."/>
            <person name="Ma J."/>
        </authorList>
    </citation>
    <scope>NUCLEOTIDE SEQUENCE [LARGE SCALE GENOMIC DNA]</scope>
    <source>
        <strain evidence="3">CCUG 61485</strain>
    </source>
</reference>
<evidence type="ECO:0000256" key="1">
    <source>
        <dbReference type="ARBA" id="ARBA00022801"/>
    </source>
</evidence>
<dbReference type="PANTHER" id="PTHR31377">
    <property type="entry name" value="AGMATINE DEIMINASE-RELATED"/>
    <property type="match status" value="1"/>
</dbReference>
<organism evidence="2 3">
    <name type="scientific">Namhaeicola litoreus</name>
    <dbReference type="NCBI Taxonomy" id="1052145"/>
    <lineage>
        <taxon>Bacteria</taxon>
        <taxon>Pseudomonadati</taxon>
        <taxon>Bacteroidota</taxon>
        <taxon>Flavobacteriia</taxon>
        <taxon>Flavobacteriales</taxon>
        <taxon>Flavobacteriaceae</taxon>
        <taxon>Namhaeicola</taxon>
    </lineage>
</organism>
<proteinExistence type="predicted"/>
<dbReference type="Pfam" id="PF04371">
    <property type="entry name" value="PAD_porph"/>
    <property type="match status" value="1"/>
</dbReference>
<dbReference type="Gene3D" id="3.75.10.10">
    <property type="entry name" value="L-arginine/glycine Amidinotransferase, Chain A"/>
    <property type="match status" value="1"/>
</dbReference>
<dbReference type="SUPFAM" id="SSF55909">
    <property type="entry name" value="Pentein"/>
    <property type="match status" value="1"/>
</dbReference>
<accession>A0ABW3Y2J8</accession>